<gene>
    <name evidence="2" type="ORF">V8G54_032124</name>
</gene>
<organism evidence="2 3">
    <name type="scientific">Vigna mungo</name>
    <name type="common">Black gram</name>
    <name type="synonym">Phaseolus mungo</name>
    <dbReference type="NCBI Taxonomy" id="3915"/>
    <lineage>
        <taxon>Eukaryota</taxon>
        <taxon>Viridiplantae</taxon>
        <taxon>Streptophyta</taxon>
        <taxon>Embryophyta</taxon>
        <taxon>Tracheophyta</taxon>
        <taxon>Spermatophyta</taxon>
        <taxon>Magnoliopsida</taxon>
        <taxon>eudicotyledons</taxon>
        <taxon>Gunneridae</taxon>
        <taxon>Pentapetalae</taxon>
        <taxon>rosids</taxon>
        <taxon>fabids</taxon>
        <taxon>Fabales</taxon>
        <taxon>Fabaceae</taxon>
        <taxon>Papilionoideae</taxon>
        <taxon>50 kb inversion clade</taxon>
        <taxon>NPAAA clade</taxon>
        <taxon>indigoferoid/millettioid clade</taxon>
        <taxon>Phaseoleae</taxon>
        <taxon>Vigna</taxon>
    </lineage>
</organism>
<dbReference type="EMBL" id="CP144691">
    <property type="protein sequence ID" value="WVY93036.1"/>
    <property type="molecule type" value="Genomic_DNA"/>
</dbReference>
<keyword evidence="1" id="KW-0812">Transmembrane</keyword>
<feature type="transmembrane region" description="Helical" evidence="1">
    <location>
        <begin position="101"/>
        <end position="124"/>
    </location>
</feature>
<reference evidence="2 3" key="1">
    <citation type="journal article" date="2023" name="Life. Sci Alliance">
        <title>Evolutionary insights into 3D genome organization and epigenetic landscape of Vigna mungo.</title>
        <authorList>
            <person name="Junaid A."/>
            <person name="Singh B."/>
            <person name="Bhatia S."/>
        </authorList>
    </citation>
    <scope>NUCLEOTIDE SEQUENCE [LARGE SCALE GENOMIC DNA]</scope>
    <source>
        <strain evidence="2">Urdbean</strain>
    </source>
</reference>
<keyword evidence="1" id="KW-0472">Membrane</keyword>
<name>A0AAQ3MLE1_VIGMU</name>
<feature type="transmembrane region" description="Helical" evidence="1">
    <location>
        <begin position="59"/>
        <end position="89"/>
    </location>
</feature>
<dbReference type="Proteomes" id="UP001374535">
    <property type="component" value="Chromosome 10"/>
</dbReference>
<keyword evidence="3" id="KW-1185">Reference proteome</keyword>
<sequence length="140" mass="17149">MMLPMYNALSRQQVMQMKQINTFSWIANKGIQRLYFHRFTKGFYFIVVIITHVNERWWLLLGFFIANFFICTFYVSTFFICTLFMSTFFRCTNFIFNFARCSFIMWTYFRFSFYTCTSLLYSFFSSSFNNGSFLRCNFFK</sequence>
<evidence type="ECO:0000256" key="1">
    <source>
        <dbReference type="SAM" id="Phobius"/>
    </source>
</evidence>
<dbReference type="AlphaFoldDB" id="A0AAQ3MLE1"/>
<protein>
    <submittedName>
        <fullName evidence="2">Uncharacterized protein</fullName>
    </submittedName>
</protein>
<accession>A0AAQ3MLE1</accession>
<evidence type="ECO:0000313" key="2">
    <source>
        <dbReference type="EMBL" id="WVY93036.1"/>
    </source>
</evidence>
<feature type="transmembrane region" description="Helical" evidence="1">
    <location>
        <begin position="35"/>
        <end position="53"/>
    </location>
</feature>
<evidence type="ECO:0000313" key="3">
    <source>
        <dbReference type="Proteomes" id="UP001374535"/>
    </source>
</evidence>
<proteinExistence type="predicted"/>
<keyword evidence="1" id="KW-1133">Transmembrane helix</keyword>